<keyword evidence="2" id="KW-1185">Reference proteome</keyword>
<dbReference type="RefSeq" id="WP_003149520.1">
    <property type="nucleotide sequence ID" value="NZ_JQCP01000002.1"/>
</dbReference>
<protein>
    <recommendedName>
        <fullName evidence="3">WYL domain-containing protein</fullName>
    </recommendedName>
</protein>
<organism evidence="1 2">
    <name type="scientific">Lancefieldella rimae</name>
    <dbReference type="NCBI Taxonomy" id="1383"/>
    <lineage>
        <taxon>Bacteria</taxon>
        <taxon>Bacillati</taxon>
        <taxon>Actinomycetota</taxon>
        <taxon>Coriobacteriia</taxon>
        <taxon>Coriobacteriales</taxon>
        <taxon>Atopobiaceae</taxon>
        <taxon>Lancefieldella</taxon>
    </lineage>
</organism>
<evidence type="ECO:0000313" key="1">
    <source>
        <dbReference type="EMBL" id="KRO02219.1"/>
    </source>
</evidence>
<accession>A0ABR5Q3C7</accession>
<evidence type="ECO:0000313" key="2">
    <source>
        <dbReference type="Proteomes" id="UP000051927"/>
    </source>
</evidence>
<dbReference type="PROSITE" id="PS52050">
    <property type="entry name" value="WYL"/>
    <property type="match status" value="1"/>
</dbReference>
<reference evidence="1 2" key="1">
    <citation type="journal article" date="2015" name="Genome Announc.">
        <title>Expanding the biotechnology potential of lactobacilli through comparative genomics of 213 strains and associated genera.</title>
        <authorList>
            <person name="Sun Z."/>
            <person name="Harris H.M."/>
            <person name="McCann A."/>
            <person name="Guo C."/>
            <person name="Argimon S."/>
            <person name="Zhang W."/>
            <person name="Yang X."/>
            <person name="Jeffery I.B."/>
            <person name="Cooney J.C."/>
            <person name="Kagawa T.F."/>
            <person name="Liu W."/>
            <person name="Song Y."/>
            <person name="Salvetti E."/>
            <person name="Wrobel A."/>
            <person name="Rasinkangas P."/>
            <person name="Parkhill J."/>
            <person name="Rea M.C."/>
            <person name="O'Sullivan O."/>
            <person name="Ritari J."/>
            <person name="Douillard F.P."/>
            <person name="Paul Ross R."/>
            <person name="Yang R."/>
            <person name="Briner A.E."/>
            <person name="Felis G.E."/>
            <person name="de Vos W.M."/>
            <person name="Barrangou R."/>
            <person name="Klaenhammer T.R."/>
            <person name="Caufield P.W."/>
            <person name="Cui Y."/>
            <person name="Zhang H."/>
            <person name="O'Toole P.W."/>
        </authorList>
    </citation>
    <scope>NUCLEOTIDE SEQUENCE [LARGE SCALE GENOMIC DNA]</scope>
    <source>
        <strain evidence="1 2">DSM 7090</strain>
    </source>
</reference>
<evidence type="ECO:0008006" key="3">
    <source>
        <dbReference type="Google" id="ProtNLM"/>
    </source>
</evidence>
<dbReference type="GeneID" id="84904447"/>
<gene>
    <name evidence="1" type="ORF">IV60_GL000644</name>
</gene>
<proteinExistence type="predicted"/>
<name>A0ABR5Q3C7_9ACTN</name>
<comment type="caution">
    <text evidence="1">The sequence shown here is derived from an EMBL/GenBank/DDBJ whole genome shotgun (WGS) entry which is preliminary data.</text>
</comment>
<dbReference type="EMBL" id="JQCP01000002">
    <property type="protein sequence ID" value="KRO02219.1"/>
    <property type="molecule type" value="Genomic_DNA"/>
</dbReference>
<dbReference type="Proteomes" id="UP000051927">
    <property type="component" value="Unassembled WGS sequence"/>
</dbReference>
<sequence>MPKEEFTDISTDESGARELISFVLYLFEANRPVSQTTLQRIFCAEKSHEAARKKLGRFCERAKMLGITIKKTGNFSTGTLEIDPISFYSPTNLPPEDTLLGFIKACEALLAGNTLPYADTLRVALAKLDPTFVALEMPFDNRPSHQSEKSRILDTLFSALDKTCAVEACYEDASTHEKTLLLAPYGRFAAYGGEYFVAAQLSQNGTLSYPPKTYRIDRFKWVRLHPEISFEIPAGFSIQDFYFFPFEFGSQDPVQLTFKLMKNTPIPLQRQLKQRAIYEPQTDCWSLSVRNISEAVVWAIANDILPVAPQPFVTMWKEYLLGGVNHYANK</sequence>